<evidence type="ECO:0000313" key="3">
    <source>
        <dbReference type="WBParaSite" id="MCU_004109-RA"/>
    </source>
</evidence>
<accession>A0A5K3F0Z6</accession>
<dbReference type="SMART" id="SM00198">
    <property type="entry name" value="SCP"/>
    <property type="match status" value="1"/>
</dbReference>
<dbReference type="SUPFAM" id="SSF55797">
    <property type="entry name" value="PR-1-like"/>
    <property type="match status" value="1"/>
</dbReference>
<evidence type="ECO:0000256" key="1">
    <source>
        <dbReference type="SAM" id="SignalP"/>
    </source>
</evidence>
<name>A0A5K3F0Z6_MESCO</name>
<organism evidence="3">
    <name type="scientific">Mesocestoides corti</name>
    <name type="common">Flatworm</name>
    <dbReference type="NCBI Taxonomy" id="53468"/>
    <lineage>
        <taxon>Eukaryota</taxon>
        <taxon>Metazoa</taxon>
        <taxon>Spiralia</taxon>
        <taxon>Lophotrochozoa</taxon>
        <taxon>Platyhelminthes</taxon>
        <taxon>Cestoda</taxon>
        <taxon>Eucestoda</taxon>
        <taxon>Cyclophyllidea</taxon>
        <taxon>Mesocestoididae</taxon>
        <taxon>Mesocestoides</taxon>
    </lineage>
</organism>
<dbReference type="WBParaSite" id="MCU_004109-RA">
    <property type="protein sequence ID" value="MCU_004109-RA"/>
    <property type="gene ID" value="MCU_004109"/>
</dbReference>
<dbReference type="Pfam" id="PF00188">
    <property type="entry name" value="CAP"/>
    <property type="match status" value="1"/>
</dbReference>
<dbReference type="Gene3D" id="3.40.33.10">
    <property type="entry name" value="CAP"/>
    <property type="match status" value="1"/>
</dbReference>
<proteinExistence type="predicted"/>
<evidence type="ECO:0000259" key="2">
    <source>
        <dbReference type="SMART" id="SM00198"/>
    </source>
</evidence>
<protein>
    <submittedName>
        <fullName evidence="3">SCP domain-containing protein</fullName>
    </submittedName>
</protein>
<reference evidence="3" key="1">
    <citation type="submission" date="2019-11" db="UniProtKB">
        <authorList>
            <consortium name="WormBaseParasite"/>
        </authorList>
    </citation>
    <scope>IDENTIFICATION</scope>
</reference>
<feature type="domain" description="SCP" evidence="2">
    <location>
        <begin position="22"/>
        <end position="161"/>
    </location>
</feature>
<feature type="chain" id="PRO_5024424728" evidence="1">
    <location>
        <begin position="17"/>
        <end position="204"/>
    </location>
</feature>
<dbReference type="CDD" id="cd05380">
    <property type="entry name" value="CAP_euk"/>
    <property type="match status" value="1"/>
</dbReference>
<feature type="signal peptide" evidence="1">
    <location>
        <begin position="1"/>
        <end position="16"/>
    </location>
</feature>
<dbReference type="InterPro" id="IPR035940">
    <property type="entry name" value="CAP_sf"/>
</dbReference>
<dbReference type="AlphaFoldDB" id="A0A5K3F0Z6"/>
<sequence>MLSLIYLLILSSNVLAGVPSVEDRNTIIECHTKLREEVKPPASNMLLMSYSTALEKLAKDLIYYCNYGYPENYTFEKDVGIIEMDFIDRAPQYSDLCKINTSVTSYANEDCLKDCFIYLHMINSATTEVGCASGLCYKKASPLHRPEYLVCAYKPMKALTSDSKPYEPGISCEKCPKGYGCYRNQCRKKVFIIQHLQSPKCIAQ</sequence>
<dbReference type="InterPro" id="IPR014044">
    <property type="entry name" value="CAP_dom"/>
</dbReference>
<keyword evidence="1" id="KW-0732">Signal</keyword>